<gene>
    <name evidence="6" type="ORF">SAMN05421504_113180</name>
</gene>
<dbReference type="Pfam" id="PF14246">
    <property type="entry name" value="TetR_C_7"/>
    <property type="match status" value="1"/>
</dbReference>
<dbReference type="InterPro" id="IPR050109">
    <property type="entry name" value="HTH-type_TetR-like_transc_reg"/>
</dbReference>
<dbReference type="FunFam" id="1.10.10.60:FF:000141">
    <property type="entry name" value="TetR family transcriptional regulator"/>
    <property type="match status" value="1"/>
</dbReference>
<dbReference type="Gene3D" id="1.10.357.10">
    <property type="entry name" value="Tetracycline Repressor, domain 2"/>
    <property type="match status" value="1"/>
</dbReference>
<organism evidence="6 7">
    <name type="scientific">Amycolatopsis xylanica</name>
    <dbReference type="NCBI Taxonomy" id="589385"/>
    <lineage>
        <taxon>Bacteria</taxon>
        <taxon>Bacillati</taxon>
        <taxon>Actinomycetota</taxon>
        <taxon>Actinomycetes</taxon>
        <taxon>Pseudonocardiales</taxon>
        <taxon>Pseudonocardiaceae</taxon>
        <taxon>Amycolatopsis</taxon>
    </lineage>
</organism>
<dbReference type="STRING" id="589385.SAMN05421504_113180"/>
<dbReference type="Pfam" id="PF00440">
    <property type="entry name" value="TetR_N"/>
    <property type="match status" value="1"/>
</dbReference>
<accession>A0A1H3SEP9</accession>
<dbReference type="InterPro" id="IPR001647">
    <property type="entry name" value="HTH_TetR"/>
</dbReference>
<evidence type="ECO:0000256" key="3">
    <source>
        <dbReference type="ARBA" id="ARBA00023163"/>
    </source>
</evidence>
<dbReference type="GO" id="GO:0003700">
    <property type="term" value="F:DNA-binding transcription factor activity"/>
    <property type="evidence" value="ECO:0007669"/>
    <property type="project" value="TreeGrafter"/>
</dbReference>
<dbReference type="InterPro" id="IPR039536">
    <property type="entry name" value="TetR_C_Proteobacteria"/>
</dbReference>
<evidence type="ECO:0000256" key="4">
    <source>
        <dbReference type="PROSITE-ProRule" id="PRU00335"/>
    </source>
</evidence>
<sequence length="206" mass="22851">MVPQRSADKRQAILDGARVTFAREGYSRASIDTIAEAAGVSTRTLYNHFGDKARLFETVIHTSATEVAESQLELIDRYLGQVTDLEADLIAFARAWATPYPEHADHFALVQQIRAESARLPSAVLEAWREAGPRRVHRELARRLRQLGDRGLLRVDDADRAAFHLSQLASAEVKDHTRCGALPYTDVEVAGMTAAGIRVFLHGYCP</sequence>
<dbReference type="SUPFAM" id="SSF46689">
    <property type="entry name" value="Homeodomain-like"/>
    <property type="match status" value="1"/>
</dbReference>
<dbReference type="InterPro" id="IPR009057">
    <property type="entry name" value="Homeodomain-like_sf"/>
</dbReference>
<name>A0A1H3SEP9_9PSEU</name>
<keyword evidence="2 4" id="KW-0238">DNA-binding</keyword>
<dbReference type="PRINTS" id="PR00455">
    <property type="entry name" value="HTHTETR"/>
</dbReference>
<keyword evidence="1" id="KW-0805">Transcription regulation</keyword>
<dbReference type="OrthoDB" id="7186128at2"/>
<proteinExistence type="predicted"/>
<keyword evidence="7" id="KW-1185">Reference proteome</keyword>
<evidence type="ECO:0000313" key="7">
    <source>
        <dbReference type="Proteomes" id="UP000199515"/>
    </source>
</evidence>
<feature type="DNA-binding region" description="H-T-H motif" evidence="4">
    <location>
        <begin position="30"/>
        <end position="49"/>
    </location>
</feature>
<keyword evidence="3" id="KW-0804">Transcription</keyword>
<evidence type="ECO:0000259" key="5">
    <source>
        <dbReference type="PROSITE" id="PS50977"/>
    </source>
</evidence>
<dbReference type="EMBL" id="FNON01000013">
    <property type="protein sequence ID" value="SDZ36553.1"/>
    <property type="molecule type" value="Genomic_DNA"/>
</dbReference>
<dbReference type="PANTHER" id="PTHR30055:SF146">
    <property type="entry name" value="HTH-TYPE TRANSCRIPTIONAL DUAL REGULATOR CECR"/>
    <property type="match status" value="1"/>
</dbReference>
<evidence type="ECO:0000313" key="6">
    <source>
        <dbReference type="EMBL" id="SDZ36553.1"/>
    </source>
</evidence>
<dbReference type="PROSITE" id="PS01081">
    <property type="entry name" value="HTH_TETR_1"/>
    <property type="match status" value="1"/>
</dbReference>
<feature type="domain" description="HTH tetR-type" evidence="5">
    <location>
        <begin position="7"/>
        <end position="67"/>
    </location>
</feature>
<dbReference type="Proteomes" id="UP000199515">
    <property type="component" value="Unassembled WGS sequence"/>
</dbReference>
<dbReference type="GO" id="GO:0045892">
    <property type="term" value="P:negative regulation of DNA-templated transcription"/>
    <property type="evidence" value="ECO:0007669"/>
    <property type="project" value="UniProtKB-ARBA"/>
</dbReference>
<reference evidence="6 7" key="1">
    <citation type="submission" date="2016-10" db="EMBL/GenBank/DDBJ databases">
        <authorList>
            <person name="de Groot N.N."/>
        </authorList>
    </citation>
    <scope>NUCLEOTIDE SEQUENCE [LARGE SCALE GENOMIC DNA]</scope>
    <source>
        <strain evidence="6 7">CPCC 202699</strain>
    </source>
</reference>
<dbReference type="AlphaFoldDB" id="A0A1H3SEP9"/>
<evidence type="ECO:0000256" key="2">
    <source>
        <dbReference type="ARBA" id="ARBA00023125"/>
    </source>
</evidence>
<dbReference type="InterPro" id="IPR023772">
    <property type="entry name" value="DNA-bd_HTH_TetR-type_CS"/>
</dbReference>
<dbReference type="PROSITE" id="PS50977">
    <property type="entry name" value="HTH_TETR_2"/>
    <property type="match status" value="1"/>
</dbReference>
<protein>
    <submittedName>
        <fullName evidence="6">DNA-binding transcriptional regulator, AcrR family</fullName>
    </submittedName>
</protein>
<dbReference type="PANTHER" id="PTHR30055">
    <property type="entry name" value="HTH-TYPE TRANSCRIPTIONAL REGULATOR RUTR"/>
    <property type="match status" value="1"/>
</dbReference>
<dbReference type="GO" id="GO:0000976">
    <property type="term" value="F:transcription cis-regulatory region binding"/>
    <property type="evidence" value="ECO:0007669"/>
    <property type="project" value="TreeGrafter"/>
</dbReference>
<evidence type="ECO:0000256" key="1">
    <source>
        <dbReference type="ARBA" id="ARBA00023015"/>
    </source>
</evidence>